<proteinExistence type="predicted"/>
<reference evidence="1" key="1">
    <citation type="journal article" date="2019" name="Sci. Rep.">
        <title>Draft genome of Tanacetum cinerariifolium, the natural source of mosquito coil.</title>
        <authorList>
            <person name="Yamashiro T."/>
            <person name="Shiraishi A."/>
            <person name="Satake H."/>
            <person name="Nakayama K."/>
        </authorList>
    </citation>
    <scope>NUCLEOTIDE SEQUENCE</scope>
</reference>
<gene>
    <name evidence="1" type="ORF">Tci_930015</name>
</gene>
<sequence>QTVAEGHAAHIAQRDQFSQLLAFQALAEGANREHLAVPGFASAIKDQLGDGRGVQNRFGARRAAQAGHATGCGSAGLAGNRAFAAV</sequence>
<dbReference type="AlphaFoldDB" id="A0A699XJR2"/>
<feature type="non-terminal residue" evidence="1">
    <location>
        <position position="86"/>
    </location>
</feature>
<organism evidence="1">
    <name type="scientific">Tanacetum cinerariifolium</name>
    <name type="common">Dalmatian daisy</name>
    <name type="synonym">Chrysanthemum cinerariifolium</name>
    <dbReference type="NCBI Taxonomy" id="118510"/>
    <lineage>
        <taxon>Eukaryota</taxon>
        <taxon>Viridiplantae</taxon>
        <taxon>Streptophyta</taxon>
        <taxon>Embryophyta</taxon>
        <taxon>Tracheophyta</taxon>
        <taxon>Spermatophyta</taxon>
        <taxon>Magnoliopsida</taxon>
        <taxon>eudicotyledons</taxon>
        <taxon>Gunneridae</taxon>
        <taxon>Pentapetalae</taxon>
        <taxon>asterids</taxon>
        <taxon>campanulids</taxon>
        <taxon>Asterales</taxon>
        <taxon>Asteraceae</taxon>
        <taxon>Asteroideae</taxon>
        <taxon>Anthemideae</taxon>
        <taxon>Anthemidinae</taxon>
        <taxon>Tanacetum</taxon>
    </lineage>
</organism>
<feature type="non-terminal residue" evidence="1">
    <location>
        <position position="1"/>
    </location>
</feature>
<name>A0A699XJR2_TANCI</name>
<comment type="caution">
    <text evidence="1">The sequence shown here is derived from an EMBL/GenBank/DDBJ whole genome shotgun (WGS) entry which is preliminary data.</text>
</comment>
<accession>A0A699XJR2</accession>
<evidence type="ECO:0000313" key="1">
    <source>
        <dbReference type="EMBL" id="GFD58046.1"/>
    </source>
</evidence>
<dbReference type="EMBL" id="BKCJ011848042">
    <property type="protein sequence ID" value="GFD58046.1"/>
    <property type="molecule type" value="Genomic_DNA"/>
</dbReference>
<protein>
    <submittedName>
        <fullName evidence="1">Uncharacterized protein</fullName>
    </submittedName>
</protein>